<keyword evidence="12" id="KW-0238">DNA-binding</keyword>
<evidence type="ECO:0000256" key="23">
    <source>
        <dbReference type="SAM" id="MobiDB-lite"/>
    </source>
</evidence>
<dbReference type="PROSITE" id="PS51194">
    <property type="entry name" value="HELICASE_CTER"/>
    <property type="match status" value="1"/>
</dbReference>
<keyword evidence="15" id="KW-0539">Nucleus</keyword>
<evidence type="ECO:0000259" key="25">
    <source>
        <dbReference type="PROSITE" id="PS51192"/>
    </source>
</evidence>
<feature type="region of interest" description="Disordered" evidence="23">
    <location>
        <begin position="171"/>
        <end position="199"/>
    </location>
</feature>
<evidence type="ECO:0000256" key="1">
    <source>
        <dbReference type="ARBA" id="ARBA00001947"/>
    </source>
</evidence>
<comment type="caution">
    <text evidence="27">The sequence shown here is derived from an EMBL/GenBank/DDBJ whole genome shotgun (WGS) entry which is preliminary data.</text>
</comment>
<dbReference type="FunFam" id="1.10.10.10:FF:000495">
    <property type="entry name" value="RecQ family helicase MusN"/>
    <property type="match status" value="1"/>
</dbReference>
<dbReference type="Pfam" id="PF16124">
    <property type="entry name" value="RecQ_Zn_bind"/>
    <property type="match status" value="1"/>
</dbReference>
<dbReference type="SUPFAM" id="SSF52540">
    <property type="entry name" value="P-loop containing nucleoside triphosphate hydrolases"/>
    <property type="match status" value="2"/>
</dbReference>
<evidence type="ECO:0000256" key="18">
    <source>
        <dbReference type="ARBA" id="ARBA00044542"/>
    </source>
</evidence>
<dbReference type="FunFam" id="3.40.50.300:FF:000340">
    <property type="entry name" value="Bloom syndrome, RecQ helicase"/>
    <property type="match status" value="1"/>
</dbReference>
<dbReference type="InterPro" id="IPR010997">
    <property type="entry name" value="HRDC-like_sf"/>
</dbReference>
<evidence type="ECO:0000256" key="2">
    <source>
        <dbReference type="ARBA" id="ARBA00004123"/>
    </source>
</evidence>
<dbReference type="NCBIfam" id="TIGR00614">
    <property type="entry name" value="recQ_fam"/>
    <property type="match status" value="1"/>
</dbReference>
<dbReference type="SMART" id="SM00487">
    <property type="entry name" value="DEXDc"/>
    <property type="match status" value="1"/>
</dbReference>
<evidence type="ECO:0000256" key="12">
    <source>
        <dbReference type="ARBA" id="ARBA00023125"/>
    </source>
</evidence>
<evidence type="ECO:0000256" key="20">
    <source>
        <dbReference type="ARBA" id="ARBA00073450"/>
    </source>
</evidence>
<dbReference type="GO" id="GO:0043138">
    <property type="term" value="F:3'-5' DNA helicase activity"/>
    <property type="evidence" value="ECO:0007669"/>
    <property type="project" value="UniProtKB-EC"/>
</dbReference>
<keyword evidence="11" id="KW-0067">ATP-binding</keyword>
<dbReference type="KEGG" id="dnv:108659330"/>
<keyword evidence="7" id="KW-0227">DNA damage</keyword>
<dbReference type="Proteomes" id="UP000295192">
    <property type="component" value="Unassembled WGS sequence"/>
</dbReference>
<feature type="domain" description="HRDC" evidence="24">
    <location>
        <begin position="1194"/>
        <end position="1274"/>
    </location>
</feature>
<dbReference type="OMA" id="KVMRQKF"/>
<accession>A0A484BG25</accession>
<proteinExistence type="inferred from homology"/>
<dbReference type="GO" id="GO:0005737">
    <property type="term" value="C:cytoplasm"/>
    <property type="evidence" value="ECO:0007669"/>
    <property type="project" value="TreeGrafter"/>
</dbReference>
<dbReference type="InterPro" id="IPR014001">
    <property type="entry name" value="Helicase_ATP-bd"/>
</dbReference>
<sequence>MSRKPANQNKQLTMSAFLGLENNSQSQSSQLSKPARKNILAARTAKAKFYNPIYLDSSSSDEDDAQTQSQVPSPTTAAAKNKAPDKDANGSALIKRYSFQNANQSPLAPLPTNSVNKQQSPTKATLAGSLKLSFDNFDEVLRQDASYQATLSKLNGHMNKLSEMPLKTLSLSQSPNKCDEMNGIGSSKINSSSSSNTLDDSFDKMVKKPVKEEPLSDTPTQLFVLPSKSAPTPTESNTPDAIVGNTEKPSVELASVKPRLKIVFDNTLADYLRDLGQYDIGMAKTDIGEQNEAMLRSTMGMYKSKYIELMEKYCEVIDQIPAVQFNEIDGFEANTFLKLKVMRQKFKARTQLLERQIERRRQERNVQPEEPDFDALEQEEREIQAEQHLTPTESPYSHATGPSEGPNEEDLNDLVLMTTTKPTTTTTSTKKSLNTNYTNGPPDDMDELVAMDGQMAESDEDDYLAQTMRLDEGEIFSSTQCPSPVALDVPDKPTTVIESDDDFEETMKQIREEHEALKGRKSEFNNYAYADFEAIKQPPAKSSQIDSKTPTVVLDDDGFPEYDEALFEQAHILASQTIDLTSNAMVKAKSQPSTSTSGSTSAPVSVTAQKIEANFHSNVHNDGITGEFDGQQYEHSTRLMQALSFSFGLKSFRPNQLQVINAALLGNDCFVLMPTGGGKSLCYQLPAILTEGVTIVISPLKSLIFDQVSKLSSLDICAKSISGDQSLDEVMTIYRDLEGHPPLVKLLYVTPEKISSSPRFQDTLDQLNANNYISRFVIDEAHCVSQWGHDFRPDYKKLGILRKRFPNVPTMALTATATPRVRQDILQQLNLTHCKWFLSSFNRRNLRYQVLPKKGVSTLDDMRNFIQSRPATASGIIYCLSRKECDEVAKKMCAVGIRALSYHAGLTDVVRESRQKDWITNKVRVICATIAFGMGIDKPDVRFVLHYSLPKSIEGYYQEAGRAGRDGELADCILYYNYSDMQRLKKMMDADRALQYHVKKIHLENLNRIVGYCENITDCRRAQQLDYFGEHFTSEQCLEDRRTACDNCLKKRTYKQIDALEQCRKAACAVRELCSGRSRFTLLHIADVLKGSMIKKIVDFGHNKTPHHGALKDWDKTDVQRLLRHMVLQDYLKEDLIFTKDIPQAYIYLGNNITSLMSGTPKIEFALSRKESSGGSKTVASVSEPAAAGRPEISNLHERCYADLLDLCRTIAAARNVTMASIMNMQALKAMAEQLPTTEKDMCAIPHVTKANFDKYGAKLLEITSGYASEKECLQVMYDLEAAEAAEAAAAAATPQTSSSARASWAAQGGDDDDWGQAAASQGSGGSAGGMRGGKRKRAWRGRATTTIKRHKGTASPRKKATPVRSTRGASSSSRGTASRRGAGTGASSWLGKKTGTSTGFQLMPIPGSR</sequence>
<dbReference type="InterPro" id="IPR001650">
    <property type="entry name" value="Helicase_C-like"/>
</dbReference>
<dbReference type="Pfam" id="PF00271">
    <property type="entry name" value="Helicase_C"/>
    <property type="match status" value="1"/>
</dbReference>
<dbReference type="GO" id="GO:0046872">
    <property type="term" value="F:metal ion binding"/>
    <property type="evidence" value="ECO:0007669"/>
    <property type="project" value="UniProtKB-KW"/>
</dbReference>
<comment type="catalytic activity">
    <reaction evidence="19">
        <text>ATP + H2O = ADP + phosphate + H(+)</text>
        <dbReference type="Rhea" id="RHEA:13065"/>
        <dbReference type="ChEBI" id="CHEBI:15377"/>
        <dbReference type="ChEBI" id="CHEBI:15378"/>
        <dbReference type="ChEBI" id="CHEBI:30616"/>
        <dbReference type="ChEBI" id="CHEBI:43474"/>
        <dbReference type="ChEBI" id="CHEBI:456216"/>
    </reaction>
</comment>
<evidence type="ECO:0000259" key="26">
    <source>
        <dbReference type="PROSITE" id="PS51194"/>
    </source>
</evidence>
<dbReference type="InterPro" id="IPR002121">
    <property type="entry name" value="HRDC_dom"/>
</dbReference>
<evidence type="ECO:0000256" key="15">
    <source>
        <dbReference type="ARBA" id="ARBA00023242"/>
    </source>
</evidence>
<dbReference type="GO" id="GO:0016787">
    <property type="term" value="F:hydrolase activity"/>
    <property type="evidence" value="ECO:0007669"/>
    <property type="project" value="UniProtKB-KW"/>
</dbReference>
<evidence type="ECO:0000256" key="5">
    <source>
        <dbReference type="ARBA" id="ARBA00022723"/>
    </source>
</evidence>
<keyword evidence="14" id="KW-0413">Isomerase</keyword>
<dbReference type="InterPro" id="IPR044876">
    <property type="entry name" value="HRDC_dom_sf"/>
</dbReference>
<feature type="compositionally biased region" description="Low complexity" evidence="23">
    <location>
        <begin position="422"/>
        <end position="439"/>
    </location>
</feature>
<feature type="domain" description="Helicase C-terminal" evidence="26">
    <location>
        <begin position="858"/>
        <end position="1007"/>
    </location>
</feature>
<keyword evidence="5" id="KW-0479">Metal-binding</keyword>
<keyword evidence="8" id="KW-0378">Hydrolase</keyword>
<feature type="compositionally biased region" description="Polar residues" evidence="23">
    <location>
        <begin position="387"/>
        <end position="397"/>
    </location>
</feature>
<dbReference type="PANTHER" id="PTHR13710">
    <property type="entry name" value="DNA HELICASE RECQ FAMILY MEMBER"/>
    <property type="match status" value="1"/>
</dbReference>
<dbReference type="PROSITE" id="PS51192">
    <property type="entry name" value="HELICASE_ATP_BIND_1"/>
    <property type="match status" value="1"/>
</dbReference>
<evidence type="ECO:0000256" key="19">
    <source>
        <dbReference type="ARBA" id="ARBA00049360"/>
    </source>
</evidence>
<dbReference type="Pfam" id="PF00570">
    <property type="entry name" value="HRDC"/>
    <property type="match status" value="1"/>
</dbReference>
<dbReference type="GO" id="GO:0009378">
    <property type="term" value="F:four-way junction helicase activity"/>
    <property type="evidence" value="ECO:0007669"/>
    <property type="project" value="TreeGrafter"/>
</dbReference>
<dbReference type="InterPro" id="IPR036388">
    <property type="entry name" value="WH-like_DNA-bd_sf"/>
</dbReference>
<dbReference type="Pfam" id="PF00270">
    <property type="entry name" value="DEAD"/>
    <property type="match status" value="1"/>
</dbReference>
<evidence type="ECO:0000256" key="9">
    <source>
        <dbReference type="ARBA" id="ARBA00022806"/>
    </source>
</evidence>
<gene>
    <name evidence="27" type="ORF">AWZ03_006674</name>
</gene>
<evidence type="ECO:0000256" key="14">
    <source>
        <dbReference type="ARBA" id="ARBA00023235"/>
    </source>
</evidence>
<evidence type="ECO:0000256" key="6">
    <source>
        <dbReference type="ARBA" id="ARBA00022741"/>
    </source>
</evidence>
<dbReference type="STRING" id="7232.A0A484BG25"/>
<evidence type="ECO:0000256" key="7">
    <source>
        <dbReference type="ARBA" id="ARBA00022763"/>
    </source>
</evidence>
<feature type="region of interest" description="Disordered" evidence="23">
    <location>
        <begin position="387"/>
        <end position="410"/>
    </location>
</feature>
<keyword evidence="13" id="KW-0234">DNA repair</keyword>
<feature type="region of interest" description="Disordered" evidence="23">
    <location>
        <begin position="1292"/>
        <end position="1410"/>
    </location>
</feature>
<dbReference type="CDD" id="cd18794">
    <property type="entry name" value="SF2_C_RecQ"/>
    <property type="match status" value="1"/>
</dbReference>
<dbReference type="GO" id="GO:0003677">
    <property type="term" value="F:DNA binding"/>
    <property type="evidence" value="ECO:0007669"/>
    <property type="project" value="UniProtKB-KW"/>
</dbReference>
<dbReference type="SMART" id="SM00341">
    <property type="entry name" value="HRDC"/>
    <property type="match status" value="1"/>
</dbReference>
<dbReference type="InterPro" id="IPR027417">
    <property type="entry name" value="P-loop_NTPase"/>
</dbReference>
<evidence type="ECO:0000256" key="11">
    <source>
        <dbReference type="ARBA" id="ARBA00022840"/>
    </source>
</evidence>
<evidence type="ECO:0000259" key="24">
    <source>
        <dbReference type="PROSITE" id="PS50967"/>
    </source>
</evidence>
<dbReference type="GO" id="GO:0006260">
    <property type="term" value="P:DNA replication"/>
    <property type="evidence" value="ECO:0007669"/>
    <property type="project" value="UniProtKB-KW"/>
</dbReference>
<evidence type="ECO:0000256" key="13">
    <source>
        <dbReference type="ARBA" id="ARBA00023204"/>
    </source>
</evidence>
<evidence type="ECO:0000256" key="3">
    <source>
        <dbReference type="ARBA" id="ARBA00005446"/>
    </source>
</evidence>
<feature type="domain" description="Helicase ATP-binding" evidence="25">
    <location>
        <begin position="660"/>
        <end position="835"/>
    </location>
</feature>
<dbReference type="InterPro" id="IPR004589">
    <property type="entry name" value="DNA_helicase_ATP-dep_RecQ"/>
</dbReference>
<comment type="cofactor">
    <cofactor evidence="1">
        <name>Zn(2+)</name>
        <dbReference type="ChEBI" id="CHEBI:29105"/>
    </cofactor>
</comment>
<dbReference type="OrthoDB" id="10261556at2759"/>
<evidence type="ECO:0000256" key="16">
    <source>
        <dbReference type="ARBA" id="ARBA00034617"/>
    </source>
</evidence>
<dbReference type="SMART" id="SM00956">
    <property type="entry name" value="RQC"/>
    <property type="match status" value="1"/>
</dbReference>
<dbReference type="FunFam" id="1.10.150.80:FF:000013">
    <property type="entry name" value="Bloom syndrome protein homolog"/>
    <property type="match status" value="1"/>
</dbReference>
<comment type="similarity">
    <text evidence="3">Belongs to the helicase family. RecQ subfamily.</text>
</comment>
<comment type="catalytic activity">
    <reaction evidence="16">
        <text>Couples ATP hydrolysis with the unwinding of duplex DNA by translocating in the 3'-5' direction.</text>
        <dbReference type="EC" id="5.6.2.4"/>
    </reaction>
</comment>
<feature type="region of interest" description="Disordered" evidence="23">
    <location>
        <begin position="223"/>
        <end position="245"/>
    </location>
</feature>
<dbReference type="GO" id="GO:0005634">
    <property type="term" value="C:nucleus"/>
    <property type="evidence" value="ECO:0007669"/>
    <property type="project" value="UniProtKB-SubCell"/>
</dbReference>
<dbReference type="Pfam" id="PF09382">
    <property type="entry name" value="RQC"/>
    <property type="match status" value="1"/>
</dbReference>
<evidence type="ECO:0000313" key="27">
    <source>
        <dbReference type="EMBL" id="TDG46970.1"/>
    </source>
</evidence>
<keyword evidence="6" id="KW-0547">Nucleotide-binding</keyword>
<keyword evidence="4" id="KW-0235">DNA replication</keyword>
<dbReference type="GO" id="GO:0005524">
    <property type="term" value="F:ATP binding"/>
    <property type="evidence" value="ECO:0007669"/>
    <property type="project" value="UniProtKB-KW"/>
</dbReference>
<evidence type="ECO:0000256" key="10">
    <source>
        <dbReference type="ARBA" id="ARBA00022833"/>
    </source>
</evidence>
<reference evidence="27 28" key="1">
    <citation type="journal article" date="2019" name="J. Hered.">
        <title>An Improved Genome Assembly for Drosophila navojoa, the Basal Species in the mojavensis Cluster.</title>
        <authorList>
            <person name="Vanderlinde T."/>
            <person name="Dupim E.G."/>
            <person name="Nazario-Yepiz N.O."/>
            <person name="Carvalho A.B."/>
        </authorList>
    </citation>
    <scope>NUCLEOTIDE SEQUENCE [LARGE SCALE GENOMIC DNA]</scope>
    <source>
        <strain evidence="27">Navoj_Jal97</strain>
        <tissue evidence="27">Whole organism</tissue>
    </source>
</reference>
<evidence type="ECO:0000256" key="8">
    <source>
        <dbReference type="ARBA" id="ARBA00022801"/>
    </source>
</evidence>
<feature type="compositionally biased region" description="Basic residues" evidence="23">
    <location>
        <begin position="1348"/>
        <end position="1362"/>
    </location>
</feature>
<comment type="subcellular location">
    <subcellularLocation>
        <location evidence="2">Nucleus</location>
    </subcellularLocation>
</comment>
<feature type="compositionally biased region" description="Low complexity" evidence="23">
    <location>
        <begin position="182"/>
        <end position="196"/>
    </location>
</feature>
<protein>
    <recommendedName>
        <fullName evidence="20">RecQ-like DNA helicase BLM</fullName>
        <ecNumber evidence="17">5.6.2.4</ecNumber>
    </recommendedName>
    <alternativeName>
        <fullName evidence="21">Bloom syndrome protein homolog</fullName>
    </alternativeName>
    <alternativeName>
        <fullName evidence="18">DNA 3'-5' helicase BLM</fullName>
    </alternativeName>
    <alternativeName>
        <fullName evidence="22">RecQ helicase homolog</fullName>
    </alternativeName>
</protein>
<evidence type="ECO:0000256" key="22">
    <source>
        <dbReference type="ARBA" id="ARBA00076271"/>
    </source>
</evidence>
<feature type="region of interest" description="Disordered" evidence="23">
    <location>
        <begin position="422"/>
        <end position="443"/>
    </location>
</feature>
<dbReference type="SMART" id="SM00490">
    <property type="entry name" value="HELICc"/>
    <property type="match status" value="1"/>
</dbReference>
<evidence type="ECO:0000256" key="4">
    <source>
        <dbReference type="ARBA" id="ARBA00022705"/>
    </source>
</evidence>
<keyword evidence="9" id="KW-0347">Helicase</keyword>
<dbReference type="EC" id="5.6.2.4" evidence="17"/>
<dbReference type="EMBL" id="LSRL02000051">
    <property type="protein sequence ID" value="TDG46970.1"/>
    <property type="molecule type" value="Genomic_DNA"/>
</dbReference>
<dbReference type="SUPFAM" id="SSF47819">
    <property type="entry name" value="HRDC-like"/>
    <property type="match status" value="1"/>
</dbReference>
<dbReference type="InterPro" id="IPR011545">
    <property type="entry name" value="DEAD/DEAH_box_helicase_dom"/>
</dbReference>
<dbReference type="PANTHER" id="PTHR13710:SF153">
    <property type="entry name" value="RECQ-LIKE DNA HELICASE BLM"/>
    <property type="match status" value="1"/>
</dbReference>
<dbReference type="GO" id="GO:0007131">
    <property type="term" value="P:reciprocal meiotic recombination"/>
    <property type="evidence" value="ECO:0007669"/>
    <property type="project" value="UniProtKB-ARBA"/>
</dbReference>
<dbReference type="Gene3D" id="1.10.150.80">
    <property type="entry name" value="HRDC domain"/>
    <property type="match status" value="1"/>
</dbReference>
<keyword evidence="28" id="KW-1185">Reference proteome</keyword>
<dbReference type="GO" id="GO:0005694">
    <property type="term" value="C:chromosome"/>
    <property type="evidence" value="ECO:0007669"/>
    <property type="project" value="TreeGrafter"/>
</dbReference>
<organism evidence="27 28">
    <name type="scientific">Drosophila navojoa</name>
    <name type="common">Fruit fly</name>
    <dbReference type="NCBI Taxonomy" id="7232"/>
    <lineage>
        <taxon>Eukaryota</taxon>
        <taxon>Metazoa</taxon>
        <taxon>Ecdysozoa</taxon>
        <taxon>Arthropoda</taxon>
        <taxon>Hexapoda</taxon>
        <taxon>Insecta</taxon>
        <taxon>Pterygota</taxon>
        <taxon>Neoptera</taxon>
        <taxon>Endopterygota</taxon>
        <taxon>Diptera</taxon>
        <taxon>Brachycera</taxon>
        <taxon>Muscomorpha</taxon>
        <taxon>Ephydroidea</taxon>
        <taxon>Drosophilidae</taxon>
        <taxon>Drosophila</taxon>
    </lineage>
</organism>
<feature type="region of interest" description="Disordered" evidence="23">
    <location>
        <begin position="1"/>
        <end position="36"/>
    </location>
</feature>
<dbReference type="PROSITE" id="PS50967">
    <property type="entry name" value="HRDC"/>
    <property type="match status" value="1"/>
</dbReference>
<name>A0A484BG25_DRONA</name>
<dbReference type="Gene3D" id="1.10.10.10">
    <property type="entry name" value="Winged helix-like DNA-binding domain superfamily/Winged helix DNA-binding domain"/>
    <property type="match status" value="1"/>
</dbReference>
<feature type="region of interest" description="Disordered" evidence="23">
    <location>
        <begin position="103"/>
        <end position="122"/>
    </location>
</feature>
<dbReference type="Gene3D" id="3.40.50.300">
    <property type="entry name" value="P-loop containing nucleotide triphosphate hydrolases"/>
    <property type="match status" value="2"/>
</dbReference>
<dbReference type="FunFam" id="3.40.50.300:FF:000537">
    <property type="entry name" value="Bloom syndrome RecQ-like helicase"/>
    <property type="match status" value="1"/>
</dbReference>
<feature type="compositionally biased region" description="Polar residues" evidence="23">
    <location>
        <begin position="229"/>
        <end position="239"/>
    </location>
</feature>
<dbReference type="PROSITE" id="PS00690">
    <property type="entry name" value="DEAH_ATP_HELICASE"/>
    <property type="match status" value="1"/>
</dbReference>
<keyword evidence="10" id="KW-0862">Zinc</keyword>
<feature type="compositionally biased region" description="Low complexity" evidence="23">
    <location>
        <begin position="1365"/>
        <end position="1389"/>
    </location>
</feature>
<feature type="compositionally biased region" description="Gly residues" evidence="23">
    <location>
        <begin position="1323"/>
        <end position="1332"/>
    </location>
</feature>
<dbReference type="GO" id="GO:0000724">
    <property type="term" value="P:double-strand break repair via homologous recombination"/>
    <property type="evidence" value="ECO:0007669"/>
    <property type="project" value="UniProtKB-ARBA"/>
</dbReference>
<dbReference type="InterPro" id="IPR002464">
    <property type="entry name" value="DNA/RNA_helicase_DEAH_CS"/>
</dbReference>
<feature type="region of interest" description="Disordered" evidence="23">
    <location>
        <begin position="55"/>
        <end position="88"/>
    </location>
</feature>
<dbReference type="InterPro" id="IPR032284">
    <property type="entry name" value="RecQ_Zn-bd"/>
</dbReference>
<feature type="compositionally biased region" description="Polar residues" evidence="23">
    <location>
        <begin position="1"/>
        <end position="14"/>
    </location>
</feature>
<evidence type="ECO:0000313" key="28">
    <source>
        <dbReference type="Proteomes" id="UP000295192"/>
    </source>
</evidence>
<evidence type="ECO:0000256" key="21">
    <source>
        <dbReference type="ARBA" id="ARBA00076065"/>
    </source>
</evidence>
<evidence type="ECO:0000256" key="17">
    <source>
        <dbReference type="ARBA" id="ARBA00034808"/>
    </source>
</evidence>
<dbReference type="InterPro" id="IPR018982">
    <property type="entry name" value="RQC_domain"/>
</dbReference>